<dbReference type="PANTHER" id="PTHR31760">
    <property type="entry name" value="S-ADENOSYL-L-METHIONINE-DEPENDENT METHYLTRANSFERASES SUPERFAMILY PROTEIN"/>
    <property type="match status" value="1"/>
</dbReference>
<keyword evidence="5 6" id="KW-0949">S-adenosyl-L-methionine</keyword>
<reference evidence="7" key="1">
    <citation type="submission" date="2018-01" db="EMBL/GenBank/DDBJ databases">
        <title>Genomic characterization of Leptospira inadai serogroup Lyme isolated from captured rat in Brazil and comparative analysis with human reference strain.</title>
        <authorList>
            <person name="Moreno L.Z."/>
            <person name="Loureiro A.P."/>
            <person name="Miraglia F."/>
            <person name="Kremer F.S."/>
            <person name="Eslabao M.R."/>
            <person name="Dellagostin O.A."/>
            <person name="Lilenbaum W."/>
            <person name="Moreno A.M."/>
        </authorList>
    </citation>
    <scope>NUCLEOTIDE SEQUENCE [LARGE SCALE GENOMIC DNA]</scope>
    <source>
        <strain evidence="7">M34/99</strain>
    </source>
</reference>
<evidence type="ECO:0000256" key="1">
    <source>
        <dbReference type="ARBA" id="ARBA00022490"/>
    </source>
</evidence>
<keyword evidence="2 6" id="KW-0698">rRNA processing</keyword>
<name>A0ABX4YJ37_9LEPT</name>
<dbReference type="Pfam" id="PF02527">
    <property type="entry name" value="GidB"/>
    <property type="match status" value="1"/>
</dbReference>
<dbReference type="EC" id="2.1.1.-" evidence="6"/>
<dbReference type="RefSeq" id="WP_020989017.1">
    <property type="nucleotide sequence ID" value="NZ_MCRM02000007.1"/>
</dbReference>
<keyword evidence="3 6" id="KW-0489">Methyltransferase</keyword>
<feature type="binding site" evidence="6">
    <location>
        <position position="164"/>
    </location>
    <ligand>
        <name>S-adenosyl-L-methionine</name>
        <dbReference type="ChEBI" id="CHEBI:59789"/>
    </ligand>
</feature>
<protein>
    <recommendedName>
        <fullName evidence="6">Ribosomal RNA small subunit methyltransferase G</fullName>
        <ecNumber evidence="6">2.1.1.-</ecNumber>
    </recommendedName>
    <alternativeName>
        <fullName evidence="6">16S rRNA 7-methylguanosine methyltransferase</fullName>
        <shortName evidence="6">16S rRNA m7G methyltransferase</shortName>
    </alternativeName>
</protein>
<feature type="binding site" evidence="6">
    <location>
        <position position="98"/>
    </location>
    <ligand>
        <name>S-adenosyl-L-methionine</name>
        <dbReference type="ChEBI" id="CHEBI:59789"/>
    </ligand>
</feature>
<keyword evidence="4 6" id="KW-0808">Transferase</keyword>
<evidence type="ECO:0000256" key="3">
    <source>
        <dbReference type="ARBA" id="ARBA00022603"/>
    </source>
</evidence>
<proteinExistence type="inferred from homology"/>
<dbReference type="InterPro" id="IPR029063">
    <property type="entry name" value="SAM-dependent_MTases_sf"/>
</dbReference>
<comment type="subcellular location">
    <subcellularLocation>
        <location evidence="6">Cytoplasm</location>
    </subcellularLocation>
</comment>
<comment type="function">
    <text evidence="6">Specifically methylates the N7 position of a guanine in 16S rRNA.</text>
</comment>
<evidence type="ECO:0000256" key="6">
    <source>
        <dbReference type="HAMAP-Rule" id="MF_00074"/>
    </source>
</evidence>
<accession>A0ABX4YJ37</accession>
<dbReference type="SUPFAM" id="SSF53335">
    <property type="entry name" value="S-adenosyl-L-methionine-dependent methyltransferases"/>
    <property type="match status" value="1"/>
</dbReference>
<gene>
    <name evidence="6" type="primary">rsmG</name>
    <name evidence="7" type="ORF">BES34_008515</name>
</gene>
<evidence type="ECO:0000256" key="2">
    <source>
        <dbReference type="ARBA" id="ARBA00022552"/>
    </source>
</evidence>
<dbReference type="Proteomes" id="UP000094669">
    <property type="component" value="Unassembled WGS sequence"/>
</dbReference>
<sequence>MTESDRPKVKFSHDSLGIQAAVRYRFLQESDSILKLFDWDLIATFLSFLEGKNEEGGFFSKRDTEEILDRHVLESVYHIYSIRQELGSLNNWKVGDAGTGPGIPGFFFRCLLPSERPKVILLDSQKRKLSLTDDFIRMNRIDGVKCVYARAEEGKGDWDLAVSRGFIPFPWSAEVLCRWVRQGGIYVPFIGKDEFDPDLVKTVLEPTGFQLLKTLPLSSLEFLGMRHIKFLKKALSPRQGIPRAWKVLAKESKLEHGKDRIDQ</sequence>
<comment type="caution">
    <text evidence="6">Lacks conserved residue(s) required for the propagation of feature annotation.</text>
</comment>
<evidence type="ECO:0000256" key="5">
    <source>
        <dbReference type="ARBA" id="ARBA00022691"/>
    </source>
</evidence>
<evidence type="ECO:0000313" key="7">
    <source>
        <dbReference type="EMBL" id="PNV75296.1"/>
    </source>
</evidence>
<dbReference type="EMBL" id="MCRM02000007">
    <property type="protein sequence ID" value="PNV75296.1"/>
    <property type="molecule type" value="Genomic_DNA"/>
</dbReference>
<dbReference type="InterPro" id="IPR003682">
    <property type="entry name" value="rRNA_ssu_MeTfrase_G"/>
</dbReference>
<feature type="binding site" evidence="6">
    <location>
        <begin position="151"/>
        <end position="152"/>
    </location>
    <ligand>
        <name>S-adenosyl-L-methionine</name>
        <dbReference type="ChEBI" id="CHEBI:59789"/>
    </ligand>
</feature>
<comment type="similarity">
    <text evidence="6">Belongs to the methyltransferase superfamily. RNA methyltransferase RsmG family.</text>
</comment>
<dbReference type="Gene3D" id="3.40.50.150">
    <property type="entry name" value="Vaccinia Virus protein VP39"/>
    <property type="match status" value="1"/>
</dbReference>
<organism evidence="7 8">
    <name type="scientific">Leptospira inadai serovar Lyme</name>
    <dbReference type="NCBI Taxonomy" id="293084"/>
    <lineage>
        <taxon>Bacteria</taxon>
        <taxon>Pseudomonadati</taxon>
        <taxon>Spirochaetota</taxon>
        <taxon>Spirochaetia</taxon>
        <taxon>Leptospirales</taxon>
        <taxon>Leptospiraceae</taxon>
        <taxon>Leptospira</taxon>
    </lineage>
</organism>
<evidence type="ECO:0000313" key="8">
    <source>
        <dbReference type="Proteomes" id="UP000094669"/>
    </source>
</evidence>
<evidence type="ECO:0000256" key="4">
    <source>
        <dbReference type="ARBA" id="ARBA00022679"/>
    </source>
</evidence>
<dbReference type="HAMAP" id="MF_00074">
    <property type="entry name" value="16SrRNA_methyltr_G"/>
    <property type="match status" value="1"/>
</dbReference>
<comment type="caution">
    <text evidence="7">The sequence shown here is derived from an EMBL/GenBank/DDBJ whole genome shotgun (WGS) entry which is preliminary data.</text>
</comment>
<dbReference type="PANTHER" id="PTHR31760:SF0">
    <property type="entry name" value="S-ADENOSYL-L-METHIONINE-DEPENDENT METHYLTRANSFERASES SUPERFAMILY PROTEIN"/>
    <property type="match status" value="1"/>
</dbReference>
<keyword evidence="1 6" id="KW-0963">Cytoplasm</keyword>
<keyword evidence="8" id="KW-1185">Reference proteome</keyword>